<keyword evidence="2" id="KW-0472">Membrane</keyword>
<accession>A0ABD3H276</accession>
<keyword evidence="2" id="KW-1133">Transmembrane helix</keyword>
<protein>
    <submittedName>
        <fullName evidence="3">Uncharacterized protein</fullName>
    </submittedName>
</protein>
<sequence>MRGGITSVPLPAYWSSKDPEQWRRQSVKTSACTRSHCATNNTNYAKITEPLAKKPRRPYNIYSRSLSATSCASIITESEKQGSTISGCDTPPESLVQIAPSSPTLTPPTPLQHQPTAPECDDSCNDQPGLEPESPEEVSITNDIGEATMDPGRNESSPWVQTKSMETRIASSPPTRPRHYRSDLEDSPHTFISNLKTRHLSPPPPGNSNCESKDSSYTCVSSSKSETFTTDEGTLSAGEIAVLSLLDAGRSFQPTVDGDDYHIPLEAGGSGSSATPALSEKGLDLPSDHDKLSVHDMDRISSFYNALYTPDTANNASEQEEDLNVKKSSGEHDLTFKLAVEIALLSAVITIIMLACFPVLLSGVRYHILGCCSCTYESTTSADATPPRSPLEQFKWLENWVYNGAQSLLGCRSPKQALGSTVFR</sequence>
<name>A0ABD3H276_9MARC</name>
<evidence type="ECO:0000256" key="1">
    <source>
        <dbReference type="SAM" id="MobiDB-lite"/>
    </source>
</evidence>
<evidence type="ECO:0000256" key="2">
    <source>
        <dbReference type="SAM" id="Phobius"/>
    </source>
</evidence>
<comment type="caution">
    <text evidence="3">The sequence shown here is derived from an EMBL/GenBank/DDBJ whole genome shotgun (WGS) entry which is preliminary data.</text>
</comment>
<dbReference type="Proteomes" id="UP001633002">
    <property type="component" value="Unassembled WGS sequence"/>
</dbReference>
<feature type="compositionally biased region" description="Polar residues" evidence="1">
    <location>
        <begin position="154"/>
        <end position="173"/>
    </location>
</feature>
<evidence type="ECO:0000313" key="4">
    <source>
        <dbReference type="Proteomes" id="UP001633002"/>
    </source>
</evidence>
<proteinExistence type="predicted"/>
<feature type="region of interest" description="Disordered" evidence="1">
    <location>
        <begin position="100"/>
        <end position="215"/>
    </location>
</feature>
<feature type="region of interest" description="Disordered" evidence="1">
    <location>
        <begin position="266"/>
        <end position="286"/>
    </location>
</feature>
<keyword evidence="2" id="KW-0812">Transmembrane</keyword>
<feature type="transmembrane region" description="Helical" evidence="2">
    <location>
        <begin position="342"/>
        <end position="361"/>
    </location>
</feature>
<keyword evidence="4" id="KW-1185">Reference proteome</keyword>
<dbReference type="EMBL" id="JBJQOH010000006">
    <property type="protein sequence ID" value="KAL3684219.1"/>
    <property type="molecule type" value="Genomic_DNA"/>
</dbReference>
<dbReference type="AlphaFoldDB" id="A0ABD3H276"/>
<evidence type="ECO:0000313" key="3">
    <source>
        <dbReference type="EMBL" id="KAL3684219.1"/>
    </source>
</evidence>
<organism evidence="3 4">
    <name type="scientific">Riccia sorocarpa</name>
    <dbReference type="NCBI Taxonomy" id="122646"/>
    <lineage>
        <taxon>Eukaryota</taxon>
        <taxon>Viridiplantae</taxon>
        <taxon>Streptophyta</taxon>
        <taxon>Embryophyta</taxon>
        <taxon>Marchantiophyta</taxon>
        <taxon>Marchantiopsida</taxon>
        <taxon>Marchantiidae</taxon>
        <taxon>Marchantiales</taxon>
        <taxon>Ricciaceae</taxon>
        <taxon>Riccia</taxon>
    </lineage>
</organism>
<gene>
    <name evidence="3" type="ORF">R1sor_002241</name>
</gene>
<reference evidence="3 4" key="1">
    <citation type="submission" date="2024-09" db="EMBL/GenBank/DDBJ databases">
        <title>Chromosome-scale assembly of Riccia sorocarpa.</title>
        <authorList>
            <person name="Paukszto L."/>
        </authorList>
    </citation>
    <scope>NUCLEOTIDE SEQUENCE [LARGE SCALE GENOMIC DNA]</scope>
    <source>
        <strain evidence="3">LP-2024</strain>
        <tissue evidence="3">Aerial parts of the thallus</tissue>
    </source>
</reference>